<evidence type="ECO:0000256" key="3">
    <source>
        <dbReference type="ARBA" id="ARBA00022989"/>
    </source>
</evidence>
<comment type="subcellular location">
    <subcellularLocation>
        <location evidence="1">Membrane</location>
        <topology evidence="1">Multi-pass membrane protein</topology>
    </subcellularLocation>
</comment>
<dbReference type="GO" id="GO:0016020">
    <property type="term" value="C:membrane"/>
    <property type="evidence" value="ECO:0007669"/>
    <property type="project" value="UniProtKB-SubCell"/>
</dbReference>
<keyword evidence="4 6" id="KW-0472">Membrane</keyword>
<feature type="compositionally biased region" description="Basic and acidic residues" evidence="5">
    <location>
        <begin position="1"/>
        <end position="12"/>
    </location>
</feature>
<feature type="transmembrane region" description="Helical" evidence="6">
    <location>
        <begin position="524"/>
        <end position="545"/>
    </location>
</feature>
<dbReference type="InterPro" id="IPR045863">
    <property type="entry name" value="CorA_TM1_TM2"/>
</dbReference>
<keyword evidence="3 6" id="KW-1133">Transmembrane helix</keyword>
<reference evidence="8" key="1">
    <citation type="journal article" date="2023" name="Mol. Phylogenet. Evol.">
        <title>Genome-scale phylogeny and comparative genomics of the fungal order Sordariales.</title>
        <authorList>
            <person name="Hensen N."/>
            <person name="Bonometti L."/>
            <person name="Westerberg I."/>
            <person name="Brannstrom I.O."/>
            <person name="Guillou S."/>
            <person name="Cros-Aarteil S."/>
            <person name="Calhoun S."/>
            <person name="Haridas S."/>
            <person name="Kuo A."/>
            <person name="Mondo S."/>
            <person name="Pangilinan J."/>
            <person name="Riley R."/>
            <person name="LaButti K."/>
            <person name="Andreopoulos B."/>
            <person name="Lipzen A."/>
            <person name="Chen C."/>
            <person name="Yan M."/>
            <person name="Daum C."/>
            <person name="Ng V."/>
            <person name="Clum A."/>
            <person name="Steindorff A."/>
            <person name="Ohm R.A."/>
            <person name="Martin F."/>
            <person name="Silar P."/>
            <person name="Natvig D.O."/>
            <person name="Lalanne C."/>
            <person name="Gautier V."/>
            <person name="Ament-Velasquez S.L."/>
            <person name="Kruys A."/>
            <person name="Hutchinson M.I."/>
            <person name="Powell A.J."/>
            <person name="Barry K."/>
            <person name="Miller A.N."/>
            <person name="Grigoriev I.V."/>
            <person name="Debuchy R."/>
            <person name="Gladieux P."/>
            <person name="Hiltunen Thoren M."/>
            <person name="Johannesson H."/>
        </authorList>
    </citation>
    <scope>NUCLEOTIDE SEQUENCE [LARGE SCALE GENOMIC DNA]</scope>
    <source>
        <strain evidence="8">CBS 340.73</strain>
    </source>
</reference>
<protein>
    <submittedName>
        <fullName evidence="7">Uncharacterized protein</fullName>
    </submittedName>
</protein>
<dbReference type="Gene3D" id="1.20.58.340">
    <property type="entry name" value="Magnesium transport protein CorA, transmembrane region"/>
    <property type="match status" value="1"/>
</dbReference>
<dbReference type="AlphaFoldDB" id="A0AAN6S0Z7"/>
<feature type="transmembrane region" description="Helical" evidence="6">
    <location>
        <begin position="490"/>
        <end position="512"/>
    </location>
</feature>
<accession>A0AAN6S0Z7</accession>
<dbReference type="GO" id="GO:0046873">
    <property type="term" value="F:metal ion transmembrane transporter activity"/>
    <property type="evidence" value="ECO:0007669"/>
    <property type="project" value="InterPro"/>
</dbReference>
<name>A0AAN6S0Z7_9PEZI</name>
<evidence type="ECO:0000313" key="8">
    <source>
        <dbReference type="Proteomes" id="UP001303473"/>
    </source>
</evidence>
<dbReference type="EMBL" id="MU853906">
    <property type="protein sequence ID" value="KAK3935811.1"/>
    <property type="molecule type" value="Genomic_DNA"/>
</dbReference>
<comment type="caution">
    <text evidence="7">The sequence shown here is derived from an EMBL/GenBank/DDBJ whole genome shotgun (WGS) entry which is preliminary data.</text>
</comment>
<gene>
    <name evidence="7" type="ORF">QBC46DRAFT_461874</name>
</gene>
<keyword evidence="2 6" id="KW-0812">Transmembrane</keyword>
<evidence type="ECO:0000256" key="1">
    <source>
        <dbReference type="ARBA" id="ARBA00004141"/>
    </source>
</evidence>
<dbReference type="SUPFAM" id="SSF144083">
    <property type="entry name" value="Magnesium transport protein CorA, transmembrane region"/>
    <property type="match status" value="1"/>
</dbReference>
<proteinExistence type="predicted"/>
<organism evidence="7 8">
    <name type="scientific">Diplogelasinospora grovesii</name>
    <dbReference type="NCBI Taxonomy" id="303347"/>
    <lineage>
        <taxon>Eukaryota</taxon>
        <taxon>Fungi</taxon>
        <taxon>Dikarya</taxon>
        <taxon>Ascomycota</taxon>
        <taxon>Pezizomycotina</taxon>
        <taxon>Sordariomycetes</taxon>
        <taxon>Sordariomycetidae</taxon>
        <taxon>Sordariales</taxon>
        <taxon>Diplogelasinosporaceae</taxon>
        <taxon>Diplogelasinospora</taxon>
    </lineage>
</organism>
<keyword evidence="8" id="KW-1185">Reference proteome</keyword>
<dbReference type="Pfam" id="PF01544">
    <property type="entry name" value="CorA"/>
    <property type="match status" value="1"/>
</dbReference>
<evidence type="ECO:0000256" key="2">
    <source>
        <dbReference type="ARBA" id="ARBA00022692"/>
    </source>
</evidence>
<dbReference type="Proteomes" id="UP001303473">
    <property type="component" value="Unassembled WGS sequence"/>
</dbReference>
<evidence type="ECO:0000313" key="7">
    <source>
        <dbReference type="EMBL" id="KAK3935811.1"/>
    </source>
</evidence>
<sequence length="577" mass="64744">MATREKAIRHDSAASGAFQSTRSTALPPDQAYARKLQTHSQLSTESCVYSFSHYANLADFLNFPYDAKLEDDTLVEYPADSDDERYVIIDRYFSDEKMRRTEPGSFDDLKFLLEDPNQIHTGTLIFLRGHQPARWLNLIGATFSVDPEFYRRHLNFGQAPGGTESFSDSSLPSGHSHMIQISIATLGLRSTQQGMSFQDNHENLQALRDQSYKMINQYLSKLSVARAGTVSQGDSIVRDFALHDRQHFSISQEISIYVGSKDGKWLAIVWSDFGRNLGQCEGGPWLPNTLHTSTPMLVNYWPIVQHRPGLVLDRKAMDRLRRELLHKGYGQLLDARAMAHDVYYALTDVFRFAASSEAQFLDMAQALLRKEMNPALHSRGSGSLSTDKTLTMWNLVYNKQLIDQHQQRLTDLVEFMETGLGGASDWPRATDTPALRETADKAARLVLADYRYLVRRAAALSADYAVSMTTLMNAASVDESQKAIAQAEGVAKLTTLAFFFVPLSFTTGVFGMKFQELGQGDLRIWVWAVTAAGTLFLTFVGLRWFSLRDKLRRRVLSAVAGQSGVGRGVTFNKELIV</sequence>
<feature type="region of interest" description="Disordered" evidence="5">
    <location>
        <begin position="1"/>
        <end position="23"/>
    </location>
</feature>
<evidence type="ECO:0000256" key="4">
    <source>
        <dbReference type="ARBA" id="ARBA00023136"/>
    </source>
</evidence>
<evidence type="ECO:0000256" key="5">
    <source>
        <dbReference type="SAM" id="MobiDB-lite"/>
    </source>
</evidence>
<dbReference type="InterPro" id="IPR002523">
    <property type="entry name" value="MgTranspt_CorA/ZnTranspt_ZntB"/>
</dbReference>
<evidence type="ECO:0000256" key="6">
    <source>
        <dbReference type="SAM" id="Phobius"/>
    </source>
</evidence>